<gene>
    <name evidence="2" type="ORF">EVAR_29418_1</name>
</gene>
<sequence>MFLCNNLQETEIDIEGGINIGMERDRAVGERGSRAGVEDETGSLSTEFSAKCFLLRDVISDEIGSRGSLLSAHQTKSNLDGGSTWRPAPSGS</sequence>
<name>A0A4C1VTN1_EUMVA</name>
<keyword evidence="3" id="KW-1185">Reference proteome</keyword>
<evidence type="ECO:0000313" key="2">
    <source>
        <dbReference type="EMBL" id="GBP42063.1"/>
    </source>
</evidence>
<reference evidence="2 3" key="1">
    <citation type="journal article" date="2019" name="Commun. Biol.">
        <title>The bagworm genome reveals a unique fibroin gene that provides high tensile strength.</title>
        <authorList>
            <person name="Kono N."/>
            <person name="Nakamura H."/>
            <person name="Ohtoshi R."/>
            <person name="Tomita M."/>
            <person name="Numata K."/>
            <person name="Arakawa K."/>
        </authorList>
    </citation>
    <scope>NUCLEOTIDE SEQUENCE [LARGE SCALE GENOMIC DNA]</scope>
</reference>
<evidence type="ECO:0000256" key="1">
    <source>
        <dbReference type="SAM" id="MobiDB-lite"/>
    </source>
</evidence>
<protein>
    <submittedName>
        <fullName evidence="2">Uncharacterized protein</fullName>
    </submittedName>
</protein>
<feature type="compositionally biased region" description="Polar residues" evidence="1">
    <location>
        <begin position="71"/>
        <end position="81"/>
    </location>
</feature>
<dbReference type="Proteomes" id="UP000299102">
    <property type="component" value="Unassembled WGS sequence"/>
</dbReference>
<dbReference type="AlphaFoldDB" id="A0A4C1VTN1"/>
<evidence type="ECO:0000313" key="3">
    <source>
        <dbReference type="Proteomes" id="UP000299102"/>
    </source>
</evidence>
<comment type="caution">
    <text evidence="2">The sequence shown here is derived from an EMBL/GenBank/DDBJ whole genome shotgun (WGS) entry which is preliminary data.</text>
</comment>
<organism evidence="2 3">
    <name type="scientific">Eumeta variegata</name>
    <name type="common">Bagworm moth</name>
    <name type="synonym">Eumeta japonica</name>
    <dbReference type="NCBI Taxonomy" id="151549"/>
    <lineage>
        <taxon>Eukaryota</taxon>
        <taxon>Metazoa</taxon>
        <taxon>Ecdysozoa</taxon>
        <taxon>Arthropoda</taxon>
        <taxon>Hexapoda</taxon>
        <taxon>Insecta</taxon>
        <taxon>Pterygota</taxon>
        <taxon>Neoptera</taxon>
        <taxon>Endopterygota</taxon>
        <taxon>Lepidoptera</taxon>
        <taxon>Glossata</taxon>
        <taxon>Ditrysia</taxon>
        <taxon>Tineoidea</taxon>
        <taxon>Psychidae</taxon>
        <taxon>Oiketicinae</taxon>
        <taxon>Eumeta</taxon>
    </lineage>
</organism>
<proteinExistence type="predicted"/>
<accession>A0A4C1VTN1</accession>
<dbReference type="EMBL" id="BGZK01000411">
    <property type="protein sequence ID" value="GBP42063.1"/>
    <property type="molecule type" value="Genomic_DNA"/>
</dbReference>
<feature type="region of interest" description="Disordered" evidence="1">
    <location>
        <begin position="70"/>
        <end position="92"/>
    </location>
</feature>